<feature type="transmembrane region" description="Helical" evidence="7">
    <location>
        <begin position="703"/>
        <end position="728"/>
    </location>
</feature>
<dbReference type="OrthoDB" id="5312224at2759"/>
<evidence type="ECO:0000256" key="4">
    <source>
        <dbReference type="ARBA" id="ARBA00023136"/>
    </source>
</evidence>
<feature type="transmembrane region" description="Helical" evidence="7">
    <location>
        <begin position="657"/>
        <end position="682"/>
    </location>
</feature>
<feature type="transmembrane region" description="Helical" evidence="7">
    <location>
        <begin position="836"/>
        <end position="860"/>
    </location>
</feature>
<reference evidence="9" key="1">
    <citation type="submission" date="2020-10" db="EMBL/GenBank/DDBJ databases">
        <authorList>
            <person name="Roach M.J.R."/>
        </authorList>
    </citation>
    <scope>NUCLEOTIDE SEQUENCE</scope>
    <source>
        <strain evidence="9">CBS 1945</strain>
    </source>
</reference>
<feature type="compositionally biased region" description="Polar residues" evidence="6">
    <location>
        <begin position="1277"/>
        <end position="1287"/>
    </location>
</feature>
<dbReference type="PROSITE" id="PS50920">
    <property type="entry name" value="SOLCAR"/>
    <property type="match status" value="3"/>
</dbReference>
<evidence type="ECO:0000313" key="10">
    <source>
        <dbReference type="Proteomes" id="UP000662931"/>
    </source>
</evidence>
<keyword evidence="4 5" id="KW-0472">Membrane</keyword>
<dbReference type="SUPFAM" id="SSF103506">
    <property type="entry name" value="Mitochondrial carrier"/>
    <property type="match status" value="1"/>
</dbReference>
<dbReference type="PANTHER" id="PTHR31145:SF6">
    <property type="entry name" value="INTEGRAL MEMBRANE PROTEIN (AFU_ORTHOLOGUE AFUA_7G01610)"/>
    <property type="match status" value="1"/>
</dbReference>
<feature type="repeat" description="Solcar" evidence="5">
    <location>
        <begin position="43"/>
        <end position="125"/>
    </location>
</feature>
<dbReference type="KEGG" id="bnn:FOA43_002500"/>
<dbReference type="InterPro" id="IPR018108">
    <property type="entry name" value="MCP_transmembrane"/>
</dbReference>
<dbReference type="InterPro" id="IPR040241">
    <property type="entry name" value="TRP_Flc/Pkd2-like"/>
</dbReference>
<dbReference type="Pfam" id="PF00153">
    <property type="entry name" value="Mito_carr"/>
    <property type="match status" value="2"/>
</dbReference>
<feature type="transmembrane region" description="Helical" evidence="7">
    <location>
        <begin position="991"/>
        <end position="1011"/>
    </location>
</feature>
<feature type="transmembrane region" description="Helical" evidence="7">
    <location>
        <begin position="876"/>
        <end position="904"/>
    </location>
</feature>
<dbReference type="PANTHER" id="PTHR31145">
    <property type="entry name" value="INTEGRAL MEMBRANE PROTEIN (AFU_ORTHOLOGUE AFUA_7G01610)"/>
    <property type="match status" value="1"/>
</dbReference>
<organism evidence="9 10">
    <name type="scientific">Eeniella nana</name>
    <name type="common">Yeast</name>
    <name type="synonym">Brettanomyces nanus</name>
    <dbReference type="NCBI Taxonomy" id="13502"/>
    <lineage>
        <taxon>Eukaryota</taxon>
        <taxon>Fungi</taxon>
        <taxon>Dikarya</taxon>
        <taxon>Ascomycota</taxon>
        <taxon>Saccharomycotina</taxon>
        <taxon>Pichiomycetes</taxon>
        <taxon>Pichiales</taxon>
        <taxon>Pichiaceae</taxon>
        <taxon>Brettanomyces</taxon>
    </lineage>
</organism>
<protein>
    <recommendedName>
        <fullName evidence="8">TRP C-terminal domain-containing protein</fullName>
    </recommendedName>
</protein>
<evidence type="ECO:0000256" key="6">
    <source>
        <dbReference type="SAM" id="MobiDB-lite"/>
    </source>
</evidence>
<dbReference type="InterPro" id="IPR023395">
    <property type="entry name" value="MCP_dom_sf"/>
</dbReference>
<name>A0A875S459_EENNA</name>
<keyword evidence="2 5" id="KW-0812">Transmembrane</keyword>
<dbReference type="GO" id="GO:0055085">
    <property type="term" value="P:transmembrane transport"/>
    <property type="evidence" value="ECO:0007669"/>
    <property type="project" value="TreeGrafter"/>
</dbReference>
<evidence type="ECO:0000256" key="2">
    <source>
        <dbReference type="ARBA" id="ARBA00022692"/>
    </source>
</evidence>
<feature type="transmembrane region" description="Helical" evidence="7">
    <location>
        <begin position="787"/>
        <end position="815"/>
    </location>
</feature>
<dbReference type="Gene3D" id="1.50.40.10">
    <property type="entry name" value="Mitochondrial carrier domain"/>
    <property type="match status" value="1"/>
</dbReference>
<evidence type="ECO:0000256" key="7">
    <source>
        <dbReference type="SAM" id="Phobius"/>
    </source>
</evidence>
<dbReference type="InterPro" id="IPR010308">
    <property type="entry name" value="TRP_C"/>
</dbReference>
<evidence type="ECO:0000256" key="1">
    <source>
        <dbReference type="ARBA" id="ARBA00004141"/>
    </source>
</evidence>
<evidence type="ECO:0000313" key="9">
    <source>
        <dbReference type="EMBL" id="QPG75155.1"/>
    </source>
</evidence>
<feature type="repeat" description="Solcar" evidence="5">
    <location>
        <begin position="156"/>
        <end position="253"/>
    </location>
</feature>
<evidence type="ECO:0000256" key="3">
    <source>
        <dbReference type="ARBA" id="ARBA00022989"/>
    </source>
</evidence>
<dbReference type="EMBL" id="CP064813">
    <property type="protein sequence ID" value="QPG75155.1"/>
    <property type="molecule type" value="Genomic_DNA"/>
</dbReference>
<feature type="transmembrane region" description="Helical" evidence="7">
    <location>
        <begin position="959"/>
        <end position="979"/>
    </location>
</feature>
<accession>A0A875S459</accession>
<comment type="subcellular location">
    <subcellularLocation>
        <location evidence="1">Membrane</location>
        <topology evidence="1">Multi-pass membrane protein</topology>
    </subcellularLocation>
</comment>
<evidence type="ECO:0000259" key="8">
    <source>
        <dbReference type="Pfam" id="PF06011"/>
    </source>
</evidence>
<keyword evidence="10" id="KW-1185">Reference proteome</keyword>
<dbReference type="RefSeq" id="XP_038778720.1">
    <property type="nucleotide sequence ID" value="XM_038922792.1"/>
</dbReference>
<dbReference type="Proteomes" id="UP000662931">
    <property type="component" value="Chromosome 2"/>
</dbReference>
<feature type="domain" description="TRP C-terminal" evidence="8">
    <location>
        <begin position="765"/>
        <end position="1052"/>
    </location>
</feature>
<proteinExistence type="predicted"/>
<dbReference type="GeneID" id="62195901"/>
<dbReference type="Pfam" id="PF06011">
    <property type="entry name" value="TRP"/>
    <property type="match status" value="1"/>
</dbReference>
<keyword evidence="3 7" id="KW-1133">Transmembrane helix</keyword>
<evidence type="ECO:0000256" key="5">
    <source>
        <dbReference type="PROSITE-ProRule" id="PRU00282"/>
    </source>
</evidence>
<gene>
    <name evidence="9" type="ORF">FOA43_002500</name>
</gene>
<feature type="transmembrane region" description="Helical" evidence="7">
    <location>
        <begin position="916"/>
        <end position="939"/>
    </location>
</feature>
<feature type="transmembrane region" description="Helical" evidence="7">
    <location>
        <begin position="1023"/>
        <end position="1049"/>
    </location>
</feature>
<feature type="repeat" description="Solcar" evidence="5">
    <location>
        <begin position="275"/>
        <end position="364"/>
    </location>
</feature>
<feature type="region of interest" description="Disordered" evidence="6">
    <location>
        <begin position="1267"/>
        <end position="1287"/>
    </location>
</feature>
<sequence length="1315" mass="145935">MTNINVGTSTDDDKLVHVPSSSIPAITGEIKYVDPMFKMPSVLAPYKVAILSYSASLVSTAVGFPLDSIKTRMQTHNFASALECFKLTLRLEGFGGLFRGIAAPLISTSFSRSLGVSIFARTKPIISSVMVPVWGVEPLIKVNNSLTNPQLAIVINNIPISLLSGGIAGSVVSAFACPFELTKIFQQIIMLVNSDTQTNLRSEKLPTRLYEVTKSIVDHEGARGLYSGYRYHILRDSLSSSLFYGLYETVKMGFQSLSGTALEKGLLSNSLKDKLDIICVPVAGALAGCISWITVFPIDTVKSQYQRDVVGNIVRARSGLKRLPVVARPLRFPTREMYKGLGPSITSLFEALMKTAFLGPVQSAFVRSYNSGNVSTLRFTNFLTNVSYLPETGTMDFQLRAFALEEVVDVNSTTNMYTTIHFRLKYVDDLIVDQYLRLCDYASVNHMTSYYVPKGVFTGIENLFSYGGTMTQTVSTLVKVNGTQTSTSLVEMTTEGPRLLNSTDGDVDILPVGIQKRYYTSGNTSAILRYHYMASGESPIMKVQHRKDDPDVYTDPAVVTLPQSFETVQVSVPTTVYSEASDSPSYSSSSSASSYATASSCPIFKNNEVIINLSAQVGHRSAFGSFELEVEIISPDAEHSVIGYTGSSISTVQNAKFSAFLSIFFASLLGVIFLSNLTNIFLSPYQDSQDVYLMSAAMICNAPLLNQVTPLFVDFIHYLQFIFFMAALNLNYPGFFSPLVASFRWVALLGTKSINGDSVGNVYQTIYTGGLKALLNGAGDNSMNFQWMWLLINFIIFICGYILVYNVLFAVVYLIRRLRGSPVGVGSKRSCLCYNMGVILYSFLSVAAIPLLTVSLYIMATYNSNPYGGPNNNDTFAVWCVVTGALVLVMFVGLMAFFGIKYVFSDAGKNKLYTKLTTILIWNLFYSSFNVAKVAFVLVDQSEFLIFSIVIGCAQSNGVAQLSVIIVTKSLYLVLLVIYKPYYSKTRMNRNKMACSAASIIVSLLHVPFVYHLDASDSIRTRFIWAISIIHLLVIVTLFLLPTMQNIYLCFKWYYKYRKGDKGTDIPDYRDDGDFIELPFSSDNRSLTSDGTFADLLTMPPLSPSVSGILHDSSSEINTSDSTESARNFDKPLPAYTQRSTKDWMAREVDMYYNARRILDPDPEVRQLWEERGRKLVKANNAFAEKTRTNRRDEDVGGTNIKSGSWMWLENIKKVHFSYRRRPPRSFEVMRPHPLIVNRDLARIETRYTLSTYTATFTTNSGIVKDDISDVEGSPLSPVTATQDSDQLSIPSVIDPESKRLALRVVNTVSDEDEV</sequence>
<dbReference type="GO" id="GO:0016020">
    <property type="term" value="C:membrane"/>
    <property type="evidence" value="ECO:0007669"/>
    <property type="project" value="UniProtKB-SubCell"/>
</dbReference>